<dbReference type="PANTHER" id="PTHR39405">
    <property type="entry name" value="DSC E3 UBIQUITIN LIGASE COMPLEX SUBUNIT 4"/>
    <property type="match status" value="1"/>
</dbReference>
<evidence type="ECO:0000256" key="2">
    <source>
        <dbReference type="SAM" id="Phobius"/>
    </source>
</evidence>
<feature type="compositionally biased region" description="Acidic residues" evidence="1">
    <location>
        <begin position="240"/>
        <end position="249"/>
    </location>
</feature>
<dbReference type="AlphaFoldDB" id="A0A165SIU0"/>
<dbReference type="Pfam" id="PF08508">
    <property type="entry name" value="DUF1746"/>
    <property type="match status" value="1"/>
</dbReference>
<evidence type="ECO:0000313" key="5">
    <source>
        <dbReference type="Proteomes" id="UP000076727"/>
    </source>
</evidence>
<keyword evidence="2" id="KW-0812">Transmembrane</keyword>
<dbReference type="GO" id="GO:0032933">
    <property type="term" value="P:SREBP signaling pathway"/>
    <property type="evidence" value="ECO:0007669"/>
    <property type="project" value="InterPro"/>
</dbReference>
<sequence length="261" mass="29421">MYRYDGQRKHIIHSLSTLLYQLHVLSFLLSPAIWVLLARILSNFHLSAPRDLDPTRTLRFWFILIIIFNWGALWNHAKEGAEQGRSVVLDFIGLSYEPSKVHLLALDFFIIFLSMVLTTIAYEASYAADMPPDTVDSLLPLPTSSSSLLPLDAHEQVKTAYAIDLRLSTIVERLRHPPPPPPPRNASRNDLLPMPNITSLRLPTGLQMLLRARQQQRRRAMETAATRRPGGDDGGRGDGDTDDEDDDERQDVPGGLHADRT</sequence>
<organism evidence="4 5">
    <name type="scientific">Daedalea quercina L-15889</name>
    <dbReference type="NCBI Taxonomy" id="1314783"/>
    <lineage>
        <taxon>Eukaryota</taxon>
        <taxon>Fungi</taxon>
        <taxon>Dikarya</taxon>
        <taxon>Basidiomycota</taxon>
        <taxon>Agaricomycotina</taxon>
        <taxon>Agaricomycetes</taxon>
        <taxon>Polyporales</taxon>
        <taxon>Fomitopsis</taxon>
    </lineage>
</organism>
<accession>A0A165SIU0</accession>
<proteinExistence type="predicted"/>
<dbReference type="InterPro" id="IPR013715">
    <property type="entry name" value="DUF1746"/>
</dbReference>
<protein>
    <recommendedName>
        <fullName evidence="3">DUF1746 domain-containing protein</fullName>
    </recommendedName>
</protein>
<feature type="transmembrane region" description="Helical" evidence="2">
    <location>
        <begin position="101"/>
        <end position="122"/>
    </location>
</feature>
<dbReference type="GO" id="GO:0005783">
    <property type="term" value="C:endoplasmic reticulum"/>
    <property type="evidence" value="ECO:0007669"/>
    <property type="project" value="TreeGrafter"/>
</dbReference>
<dbReference type="GO" id="GO:0044695">
    <property type="term" value="C:Dsc E3 ubiquitin ligase complex"/>
    <property type="evidence" value="ECO:0007669"/>
    <property type="project" value="InterPro"/>
</dbReference>
<gene>
    <name evidence="4" type="ORF">DAEQUDRAFT_809332</name>
</gene>
<evidence type="ECO:0000256" key="1">
    <source>
        <dbReference type="SAM" id="MobiDB-lite"/>
    </source>
</evidence>
<feature type="region of interest" description="Disordered" evidence="1">
    <location>
        <begin position="173"/>
        <end position="198"/>
    </location>
</feature>
<keyword evidence="2" id="KW-0472">Membrane</keyword>
<dbReference type="PANTHER" id="PTHR39405:SF1">
    <property type="entry name" value="DSC E3 UBIQUITIN LIGASE COMPLEX SUBUNIT 4"/>
    <property type="match status" value="1"/>
</dbReference>
<dbReference type="EMBL" id="KV429042">
    <property type="protein sequence ID" value="KZT72057.1"/>
    <property type="molecule type" value="Genomic_DNA"/>
</dbReference>
<reference evidence="4 5" key="1">
    <citation type="journal article" date="2016" name="Mol. Biol. Evol.">
        <title>Comparative Genomics of Early-Diverging Mushroom-Forming Fungi Provides Insights into the Origins of Lignocellulose Decay Capabilities.</title>
        <authorList>
            <person name="Nagy L.G."/>
            <person name="Riley R."/>
            <person name="Tritt A."/>
            <person name="Adam C."/>
            <person name="Daum C."/>
            <person name="Floudas D."/>
            <person name="Sun H."/>
            <person name="Yadav J.S."/>
            <person name="Pangilinan J."/>
            <person name="Larsson K.H."/>
            <person name="Matsuura K."/>
            <person name="Barry K."/>
            <person name="Labutti K."/>
            <person name="Kuo R."/>
            <person name="Ohm R.A."/>
            <person name="Bhattacharya S.S."/>
            <person name="Shirouzu T."/>
            <person name="Yoshinaga Y."/>
            <person name="Martin F.M."/>
            <person name="Grigoriev I.V."/>
            <person name="Hibbett D.S."/>
        </authorList>
    </citation>
    <scope>NUCLEOTIDE SEQUENCE [LARGE SCALE GENOMIC DNA]</scope>
    <source>
        <strain evidence="4 5">L-15889</strain>
    </source>
</reference>
<feature type="transmembrane region" description="Helical" evidence="2">
    <location>
        <begin position="58"/>
        <end position="77"/>
    </location>
</feature>
<evidence type="ECO:0000259" key="3">
    <source>
        <dbReference type="Pfam" id="PF08508"/>
    </source>
</evidence>
<keyword evidence="5" id="KW-1185">Reference proteome</keyword>
<name>A0A165SIU0_9APHY</name>
<dbReference type="STRING" id="1314783.A0A165SIU0"/>
<feature type="transmembrane region" description="Helical" evidence="2">
    <location>
        <begin position="20"/>
        <end position="37"/>
    </location>
</feature>
<dbReference type="InterPro" id="IPR038967">
    <property type="entry name" value="Dsc4-like"/>
</dbReference>
<dbReference type="OrthoDB" id="5428737at2759"/>
<keyword evidence="2" id="KW-1133">Transmembrane helix</keyword>
<feature type="compositionally biased region" description="Basic and acidic residues" evidence="1">
    <location>
        <begin position="229"/>
        <end position="239"/>
    </location>
</feature>
<evidence type="ECO:0000313" key="4">
    <source>
        <dbReference type="EMBL" id="KZT72057.1"/>
    </source>
</evidence>
<dbReference type="Proteomes" id="UP000076727">
    <property type="component" value="Unassembled WGS sequence"/>
</dbReference>
<feature type="domain" description="DUF1746" evidence="3">
    <location>
        <begin position="14"/>
        <end position="116"/>
    </location>
</feature>
<feature type="region of interest" description="Disordered" evidence="1">
    <location>
        <begin position="212"/>
        <end position="261"/>
    </location>
</feature>